<comment type="catalytic activity">
    <reaction evidence="13">
        <text>serotonin + acetyl-CoA = N-acetylserotonin + CoA + H(+)</text>
        <dbReference type="Rhea" id="RHEA:25217"/>
        <dbReference type="ChEBI" id="CHEBI:15378"/>
        <dbReference type="ChEBI" id="CHEBI:17697"/>
        <dbReference type="ChEBI" id="CHEBI:57287"/>
        <dbReference type="ChEBI" id="CHEBI:57288"/>
        <dbReference type="ChEBI" id="CHEBI:350546"/>
        <dbReference type="EC" id="2.3.1.87"/>
    </reaction>
    <physiologicalReaction direction="left-to-right" evidence="13">
        <dbReference type="Rhea" id="RHEA:25218"/>
    </physiologicalReaction>
</comment>
<name>A0AAD8EQY0_DIPPU</name>
<evidence type="ECO:0000256" key="1">
    <source>
        <dbReference type="ARBA" id="ARBA00022679"/>
    </source>
</evidence>
<dbReference type="PANTHER" id="PTHR20905">
    <property type="entry name" value="N-ACETYLTRANSFERASE-RELATED"/>
    <property type="match status" value="1"/>
</dbReference>
<evidence type="ECO:0000256" key="6">
    <source>
        <dbReference type="ARBA" id="ARBA00050189"/>
    </source>
</evidence>
<evidence type="ECO:0000256" key="5">
    <source>
        <dbReference type="ARBA" id="ARBA00039114"/>
    </source>
</evidence>
<sequence length="225" mass="25384">MKLDDLEYDLVLARNVDAKQILGMLRRTFFLDEPLIQALGLAGKQNIELEKFCMDCVDEDLSYVALPKCGVAPLSVCLNGTFMAKDIGHLEKLACHCLCKKTQRLLRFWAYLDRESELWNQYGVSRIFEIRILATDQRYRGRGLATSLVAKSLSLAKELGFPLVRMDCTSYYSSLAAKRLGMEMAYSLKYSDYLTNNGRPIIDTAPPHNSAAIYVHNIGRSASQP</sequence>
<dbReference type="GO" id="GO:0004059">
    <property type="term" value="F:aralkylamine N-acetyltransferase activity"/>
    <property type="evidence" value="ECO:0007669"/>
    <property type="project" value="UniProtKB-EC"/>
</dbReference>
<keyword evidence="16" id="KW-1185">Reference proteome</keyword>
<dbReference type="InterPro" id="IPR000182">
    <property type="entry name" value="GNAT_dom"/>
</dbReference>
<accession>A0AAD8EQY0</accession>
<evidence type="ECO:0000256" key="12">
    <source>
        <dbReference type="ARBA" id="ARBA00052335"/>
    </source>
</evidence>
<dbReference type="Proteomes" id="UP001233999">
    <property type="component" value="Unassembled WGS sequence"/>
</dbReference>
<dbReference type="FunFam" id="3.40.630.30:FF:000046">
    <property type="entry name" value="Dopamine N-acetyltransferase"/>
    <property type="match status" value="1"/>
</dbReference>
<dbReference type="AlphaFoldDB" id="A0AAD8EQY0"/>
<reference evidence="15" key="2">
    <citation type="submission" date="2023-05" db="EMBL/GenBank/DDBJ databases">
        <authorList>
            <person name="Fouks B."/>
        </authorList>
    </citation>
    <scope>NUCLEOTIDE SEQUENCE</scope>
    <source>
        <strain evidence="15">Stay&amp;Tobe</strain>
        <tissue evidence="15">Testes</tissue>
    </source>
</reference>
<feature type="domain" description="N-acetyltransferase" evidence="14">
    <location>
        <begin position="116"/>
        <end position="169"/>
    </location>
</feature>
<evidence type="ECO:0000256" key="9">
    <source>
        <dbReference type="ARBA" id="ARBA00051711"/>
    </source>
</evidence>
<gene>
    <name evidence="15" type="ORF">L9F63_026651</name>
</gene>
<dbReference type="InterPro" id="IPR016181">
    <property type="entry name" value="Acyl_CoA_acyltransferase"/>
</dbReference>
<evidence type="ECO:0000256" key="10">
    <source>
        <dbReference type="ARBA" id="ARBA00051823"/>
    </source>
</evidence>
<comment type="similarity">
    <text evidence="4">Belongs to the acetyltransferase family. AANAT subfamily.</text>
</comment>
<evidence type="ECO:0000313" key="16">
    <source>
        <dbReference type="Proteomes" id="UP001233999"/>
    </source>
</evidence>
<comment type="catalytic activity">
    <reaction evidence="6">
        <text>dopamine + (9Z)-octadecenoyl-CoA = N-(9Z-octadecanoyl)-dopamine + CoA + H(+)</text>
        <dbReference type="Rhea" id="RHEA:51380"/>
        <dbReference type="ChEBI" id="CHEBI:15378"/>
        <dbReference type="ChEBI" id="CHEBI:31883"/>
        <dbReference type="ChEBI" id="CHEBI:57287"/>
        <dbReference type="ChEBI" id="CHEBI:57387"/>
        <dbReference type="ChEBI" id="CHEBI:59905"/>
    </reaction>
    <physiologicalReaction direction="left-to-right" evidence="6">
        <dbReference type="Rhea" id="RHEA:51381"/>
    </physiologicalReaction>
</comment>
<comment type="catalytic activity">
    <reaction evidence="9">
        <text>dopamine + acetyl-CoA = N-acetyldopamine + CoA + H(+)</text>
        <dbReference type="Rhea" id="RHEA:51388"/>
        <dbReference type="ChEBI" id="CHEBI:15378"/>
        <dbReference type="ChEBI" id="CHEBI:57287"/>
        <dbReference type="ChEBI" id="CHEBI:57288"/>
        <dbReference type="ChEBI" id="CHEBI:59905"/>
        <dbReference type="ChEBI" id="CHEBI:125678"/>
    </reaction>
    <physiologicalReaction direction="left-to-right" evidence="9">
        <dbReference type="Rhea" id="RHEA:51389"/>
    </physiologicalReaction>
</comment>
<comment type="catalytic activity">
    <reaction evidence="12">
        <text>dopamine + hexadecanoyl-CoA = N-hexadecanoyl-dopamine + CoA + H(+)</text>
        <dbReference type="Rhea" id="RHEA:51376"/>
        <dbReference type="ChEBI" id="CHEBI:15378"/>
        <dbReference type="ChEBI" id="CHEBI:57287"/>
        <dbReference type="ChEBI" id="CHEBI:57379"/>
        <dbReference type="ChEBI" id="CHEBI:59905"/>
        <dbReference type="ChEBI" id="CHEBI:134058"/>
    </reaction>
    <physiologicalReaction direction="left-to-right" evidence="12">
        <dbReference type="Rhea" id="RHEA:51377"/>
    </physiologicalReaction>
</comment>
<organism evidence="15 16">
    <name type="scientific">Diploptera punctata</name>
    <name type="common">Pacific beetle cockroach</name>
    <dbReference type="NCBI Taxonomy" id="6984"/>
    <lineage>
        <taxon>Eukaryota</taxon>
        <taxon>Metazoa</taxon>
        <taxon>Ecdysozoa</taxon>
        <taxon>Arthropoda</taxon>
        <taxon>Hexapoda</taxon>
        <taxon>Insecta</taxon>
        <taxon>Pterygota</taxon>
        <taxon>Neoptera</taxon>
        <taxon>Polyneoptera</taxon>
        <taxon>Dictyoptera</taxon>
        <taxon>Blattodea</taxon>
        <taxon>Blaberoidea</taxon>
        <taxon>Blaberidae</taxon>
        <taxon>Diplopterinae</taxon>
        <taxon>Diploptera</taxon>
    </lineage>
</organism>
<comment type="catalytic activity">
    <reaction evidence="10">
        <text>serotonin + (9Z)-octadecenoyl-CoA = N-(9Z-octadecenoyl)-serotonin + CoA + H(+)</text>
        <dbReference type="Rhea" id="RHEA:51392"/>
        <dbReference type="ChEBI" id="CHEBI:15378"/>
        <dbReference type="ChEBI" id="CHEBI:57287"/>
        <dbReference type="ChEBI" id="CHEBI:57387"/>
        <dbReference type="ChEBI" id="CHEBI:134064"/>
        <dbReference type="ChEBI" id="CHEBI:350546"/>
    </reaction>
    <physiologicalReaction direction="left-to-right" evidence="10">
        <dbReference type="Rhea" id="RHEA:51393"/>
    </physiologicalReaction>
</comment>
<comment type="caution">
    <text evidence="15">The sequence shown here is derived from an EMBL/GenBank/DDBJ whole genome shotgun (WGS) entry which is preliminary data.</text>
</comment>
<evidence type="ECO:0000256" key="3">
    <source>
        <dbReference type="ARBA" id="ARBA00037926"/>
    </source>
</evidence>
<comment type="catalytic activity">
    <reaction evidence="7">
        <text>serotonin + octadecanoyl-CoA = N-octadecanoyl-serotonin + CoA + H(+)</text>
        <dbReference type="Rhea" id="RHEA:51400"/>
        <dbReference type="ChEBI" id="CHEBI:15378"/>
        <dbReference type="ChEBI" id="CHEBI:57287"/>
        <dbReference type="ChEBI" id="CHEBI:57394"/>
        <dbReference type="ChEBI" id="CHEBI:134065"/>
        <dbReference type="ChEBI" id="CHEBI:350546"/>
    </reaction>
    <physiologicalReaction direction="left-to-right" evidence="7">
        <dbReference type="Rhea" id="RHEA:51401"/>
    </physiologicalReaction>
</comment>
<dbReference type="EC" id="2.3.1.87" evidence="5"/>
<keyword evidence="1" id="KW-0808">Transferase</keyword>
<evidence type="ECO:0000313" key="15">
    <source>
        <dbReference type="EMBL" id="KAJ9598814.1"/>
    </source>
</evidence>
<dbReference type="Pfam" id="PF00583">
    <property type="entry name" value="Acetyltransf_1"/>
    <property type="match status" value="1"/>
</dbReference>
<dbReference type="Gene3D" id="3.40.630.30">
    <property type="match status" value="1"/>
</dbReference>
<comment type="catalytic activity">
    <reaction evidence="11">
        <text>serotonin + hexadecanoyl-CoA = N-hexadecanoyl-serotonin + CoA + H(+)</text>
        <dbReference type="Rhea" id="RHEA:51384"/>
        <dbReference type="ChEBI" id="CHEBI:15378"/>
        <dbReference type="ChEBI" id="CHEBI:57287"/>
        <dbReference type="ChEBI" id="CHEBI:57379"/>
        <dbReference type="ChEBI" id="CHEBI:134059"/>
        <dbReference type="ChEBI" id="CHEBI:350546"/>
    </reaction>
    <physiologicalReaction direction="left-to-right" evidence="11">
        <dbReference type="Rhea" id="RHEA:51385"/>
    </physiologicalReaction>
</comment>
<evidence type="ECO:0000256" key="8">
    <source>
        <dbReference type="ARBA" id="ARBA00051284"/>
    </source>
</evidence>
<comment type="pathway">
    <text evidence="3">Aromatic compound metabolism; melatonin biosynthesis; melatonin from serotonin: step 1/2.</text>
</comment>
<protein>
    <recommendedName>
        <fullName evidence="5">aralkylamine N-acetyltransferase</fullName>
        <ecNumber evidence="5">2.3.1.87</ecNumber>
    </recommendedName>
</protein>
<dbReference type="PANTHER" id="PTHR20905:SF1">
    <property type="entry name" value="AT07410P-RELATED"/>
    <property type="match status" value="1"/>
</dbReference>
<evidence type="ECO:0000256" key="2">
    <source>
        <dbReference type="ARBA" id="ARBA00023315"/>
    </source>
</evidence>
<proteinExistence type="inferred from homology"/>
<comment type="catalytic activity">
    <reaction evidence="8">
        <text>serotonin + (5Z,8Z,11Z,14Z)-eicosatetraenoyl-CoA = N-[(5Z,8Z,11Z,14Z)-eicosatetraenoyl]-serotonin + CoA + H(+)</text>
        <dbReference type="Rhea" id="RHEA:51396"/>
        <dbReference type="ChEBI" id="CHEBI:15378"/>
        <dbReference type="ChEBI" id="CHEBI:57287"/>
        <dbReference type="ChEBI" id="CHEBI:57368"/>
        <dbReference type="ChEBI" id="CHEBI:132255"/>
        <dbReference type="ChEBI" id="CHEBI:350546"/>
    </reaction>
    <physiologicalReaction direction="left-to-right" evidence="8">
        <dbReference type="Rhea" id="RHEA:51397"/>
    </physiologicalReaction>
</comment>
<evidence type="ECO:0000256" key="11">
    <source>
        <dbReference type="ARBA" id="ARBA00052178"/>
    </source>
</evidence>
<dbReference type="CDD" id="cd04301">
    <property type="entry name" value="NAT_SF"/>
    <property type="match status" value="1"/>
</dbReference>
<dbReference type="EMBL" id="JASPKZ010001025">
    <property type="protein sequence ID" value="KAJ9598814.1"/>
    <property type="molecule type" value="Genomic_DNA"/>
</dbReference>
<keyword evidence="2" id="KW-0012">Acyltransferase</keyword>
<dbReference type="SUPFAM" id="SSF55729">
    <property type="entry name" value="Acyl-CoA N-acyltransferases (Nat)"/>
    <property type="match status" value="1"/>
</dbReference>
<evidence type="ECO:0000259" key="14">
    <source>
        <dbReference type="Pfam" id="PF00583"/>
    </source>
</evidence>
<evidence type="ECO:0000256" key="7">
    <source>
        <dbReference type="ARBA" id="ARBA00050849"/>
    </source>
</evidence>
<evidence type="ECO:0000256" key="4">
    <source>
        <dbReference type="ARBA" id="ARBA00038182"/>
    </source>
</evidence>
<evidence type="ECO:0000256" key="13">
    <source>
        <dbReference type="ARBA" id="ARBA00052491"/>
    </source>
</evidence>
<reference evidence="15" key="1">
    <citation type="journal article" date="2023" name="IScience">
        <title>Live-bearing cockroach genome reveals convergent evolutionary mechanisms linked to viviparity in insects and beyond.</title>
        <authorList>
            <person name="Fouks B."/>
            <person name="Harrison M.C."/>
            <person name="Mikhailova A.A."/>
            <person name="Marchal E."/>
            <person name="English S."/>
            <person name="Carruthers M."/>
            <person name="Jennings E.C."/>
            <person name="Chiamaka E.L."/>
            <person name="Frigard R.A."/>
            <person name="Pippel M."/>
            <person name="Attardo G.M."/>
            <person name="Benoit J.B."/>
            <person name="Bornberg-Bauer E."/>
            <person name="Tobe S.S."/>
        </authorList>
    </citation>
    <scope>NUCLEOTIDE SEQUENCE</scope>
    <source>
        <strain evidence="15">Stay&amp;Tobe</strain>
    </source>
</reference>